<sequence length="180" mass="19861">MSLKLVRFVPLFVVISLFMASCGKEDLVQPETEEEITNPGGSVDVIENNVDKNLLLELVNNVRAKGCNCKGTWMPPVQPVKWNVLLELAAAKHSQDMKDRKYFDHNSPSGSTPQSRIKAAGFNYSWMGENIASGPSKEESVINGWLASEGHCKNIMNANFKEMGVGRAGDLWTQVFGTTK</sequence>
<feature type="domain" description="SCP" evidence="2">
    <location>
        <begin position="56"/>
        <end position="169"/>
    </location>
</feature>
<dbReference type="EMBL" id="RMBX01000015">
    <property type="protein sequence ID" value="RPD38409.1"/>
    <property type="molecule type" value="Genomic_DNA"/>
</dbReference>
<keyword evidence="1" id="KW-0732">Signal</keyword>
<dbReference type="InterPro" id="IPR014044">
    <property type="entry name" value="CAP_dom"/>
</dbReference>
<protein>
    <submittedName>
        <fullName evidence="3">CAP domain-containing protein</fullName>
    </submittedName>
</protein>
<organism evidence="3 4">
    <name type="scientific">Chitinophaga barathri</name>
    <dbReference type="NCBI Taxonomy" id="1647451"/>
    <lineage>
        <taxon>Bacteria</taxon>
        <taxon>Pseudomonadati</taxon>
        <taxon>Bacteroidota</taxon>
        <taxon>Chitinophagia</taxon>
        <taxon>Chitinophagales</taxon>
        <taxon>Chitinophagaceae</taxon>
        <taxon>Chitinophaga</taxon>
    </lineage>
</organism>
<name>A0A3N4MFI7_9BACT</name>
<dbReference type="PANTHER" id="PTHR31157:SF1">
    <property type="entry name" value="SCP DOMAIN-CONTAINING PROTEIN"/>
    <property type="match status" value="1"/>
</dbReference>
<dbReference type="RefSeq" id="WP_120518906.1">
    <property type="nucleotide sequence ID" value="NZ_QXZY01000015.1"/>
</dbReference>
<dbReference type="Pfam" id="PF00188">
    <property type="entry name" value="CAP"/>
    <property type="match status" value="1"/>
</dbReference>
<dbReference type="Proteomes" id="UP000279089">
    <property type="component" value="Unassembled WGS sequence"/>
</dbReference>
<evidence type="ECO:0000313" key="3">
    <source>
        <dbReference type="EMBL" id="RPD38409.1"/>
    </source>
</evidence>
<feature type="chain" id="PRO_5018279612" evidence="1">
    <location>
        <begin position="21"/>
        <end position="180"/>
    </location>
</feature>
<dbReference type="CDD" id="cd05379">
    <property type="entry name" value="CAP_bacterial"/>
    <property type="match status" value="1"/>
</dbReference>
<gene>
    <name evidence="3" type="ORF">EG028_24370</name>
</gene>
<dbReference type="Gene3D" id="3.40.33.10">
    <property type="entry name" value="CAP"/>
    <property type="match status" value="1"/>
</dbReference>
<keyword evidence="4" id="KW-1185">Reference proteome</keyword>
<dbReference type="PROSITE" id="PS51257">
    <property type="entry name" value="PROKAR_LIPOPROTEIN"/>
    <property type="match status" value="1"/>
</dbReference>
<dbReference type="AlphaFoldDB" id="A0A3N4MFI7"/>
<comment type="caution">
    <text evidence="3">The sequence shown here is derived from an EMBL/GenBank/DDBJ whole genome shotgun (WGS) entry which is preliminary data.</text>
</comment>
<evidence type="ECO:0000313" key="4">
    <source>
        <dbReference type="Proteomes" id="UP000279089"/>
    </source>
</evidence>
<dbReference type="InterPro" id="IPR035940">
    <property type="entry name" value="CAP_sf"/>
</dbReference>
<evidence type="ECO:0000256" key="1">
    <source>
        <dbReference type="SAM" id="SignalP"/>
    </source>
</evidence>
<evidence type="ECO:0000259" key="2">
    <source>
        <dbReference type="Pfam" id="PF00188"/>
    </source>
</evidence>
<dbReference type="SUPFAM" id="SSF55797">
    <property type="entry name" value="PR-1-like"/>
    <property type="match status" value="1"/>
</dbReference>
<reference evidence="4" key="1">
    <citation type="submission" date="2018-11" db="EMBL/GenBank/DDBJ databases">
        <title>Chitinophaga lutea sp.nov., isolate from arsenic contaminated soil.</title>
        <authorList>
            <person name="Zong Y."/>
        </authorList>
    </citation>
    <scope>NUCLEOTIDE SEQUENCE [LARGE SCALE GENOMIC DNA]</scope>
    <source>
        <strain evidence="4">YLT18</strain>
    </source>
</reference>
<proteinExistence type="predicted"/>
<feature type="signal peptide" evidence="1">
    <location>
        <begin position="1"/>
        <end position="20"/>
    </location>
</feature>
<dbReference type="PANTHER" id="PTHR31157">
    <property type="entry name" value="SCP DOMAIN-CONTAINING PROTEIN"/>
    <property type="match status" value="1"/>
</dbReference>
<dbReference type="OrthoDB" id="982527at2"/>
<accession>A0A3N4MFI7</accession>